<dbReference type="InterPro" id="IPR029058">
    <property type="entry name" value="AB_hydrolase_fold"/>
</dbReference>
<evidence type="ECO:0000256" key="3">
    <source>
        <dbReference type="ARBA" id="ARBA00022722"/>
    </source>
</evidence>
<dbReference type="SUPFAM" id="SSF53098">
    <property type="entry name" value="Ribonuclease H-like"/>
    <property type="match status" value="1"/>
</dbReference>
<dbReference type="InterPro" id="IPR001584">
    <property type="entry name" value="Integrase_cat-core"/>
</dbReference>
<dbReference type="PROSITE" id="PS50994">
    <property type="entry name" value="INTEGRASE"/>
    <property type="match status" value="1"/>
</dbReference>
<dbReference type="SUPFAM" id="SSF56672">
    <property type="entry name" value="DNA/RNA polymerases"/>
    <property type="match status" value="1"/>
</dbReference>
<dbReference type="Pfam" id="PF08840">
    <property type="entry name" value="BAAT_C"/>
    <property type="match status" value="3"/>
</dbReference>
<keyword evidence="9" id="KW-1185">Reference proteome</keyword>
<gene>
    <name evidence="8" type="ORF">QTP70_021001</name>
</gene>
<proteinExistence type="predicted"/>
<name>A0AAE0QDJ3_9TELE</name>
<dbReference type="GO" id="GO:0006637">
    <property type="term" value="P:acyl-CoA metabolic process"/>
    <property type="evidence" value="ECO:0007669"/>
    <property type="project" value="TreeGrafter"/>
</dbReference>
<dbReference type="Gene3D" id="3.40.50.1820">
    <property type="entry name" value="alpha/beta hydrolase"/>
    <property type="match status" value="2"/>
</dbReference>
<dbReference type="InterPro" id="IPR006862">
    <property type="entry name" value="Thio_Ohase/aa_AcTrfase"/>
</dbReference>
<keyword evidence="2" id="KW-0548">Nucleotidyltransferase</keyword>
<evidence type="ECO:0000259" key="7">
    <source>
        <dbReference type="PROSITE" id="PS50994"/>
    </source>
</evidence>
<dbReference type="GO" id="GO:0003964">
    <property type="term" value="F:RNA-directed DNA polymerase activity"/>
    <property type="evidence" value="ECO:0007669"/>
    <property type="project" value="UniProtKB-KW"/>
</dbReference>
<dbReference type="SUPFAM" id="SSF53474">
    <property type="entry name" value="alpha/beta-Hydrolases"/>
    <property type="match status" value="2"/>
</dbReference>
<dbReference type="InterPro" id="IPR014940">
    <property type="entry name" value="BAAT_C"/>
</dbReference>
<organism evidence="8 9">
    <name type="scientific">Hemibagrus guttatus</name>
    <dbReference type="NCBI Taxonomy" id="175788"/>
    <lineage>
        <taxon>Eukaryota</taxon>
        <taxon>Metazoa</taxon>
        <taxon>Chordata</taxon>
        <taxon>Craniata</taxon>
        <taxon>Vertebrata</taxon>
        <taxon>Euteleostomi</taxon>
        <taxon>Actinopterygii</taxon>
        <taxon>Neopterygii</taxon>
        <taxon>Teleostei</taxon>
        <taxon>Ostariophysi</taxon>
        <taxon>Siluriformes</taxon>
        <taxon>Bagridae</taxon>
        <taxon>Hemibagrus</taxon>
    </lineage>
</organism>
<dbReference type="EMBL" id="JAUCMX010000018">
    <property type="protein sequence ID" value="KAK3517858.1"/>
    <property type="molecule type" value="Genomic_DNA"/>
</dbReference>
<dbReference type="Pfam" id="PF17921">
    <property type="entry name" value="Integrase_H2C2"/>
    <property type="match status" value="1"/>
</dbReference>
<dbReference type="PANTHER" id="PTHR10824">
    <property type="entry name" value="ACYL-COENZYME A THIOESTERASE-RELATED"/>
    <property type="match status" value="1"/>
</dbReference>
<dbReference type="InterPro" id="IPR042490">
    <property type="entry name" value="Thio_Ohase/BAAT_N"/>
</dbReference>
<feature type="domain" description="Integrase catalytic" evidence="7">
    <location>
        <begin position="689"/>
        <end position="785"/>
    </location>
</feature>
<dbReference type="Gene3D" id="3.30.70.270">
    <property type="match status" value="2"/>
</dbReference>
<keyword evidence="5" id="KW-0378">Hydrolase</keyword>
<keyword evidence="1" id="KW-0808">Transferase</keyword>
<dbReference type="PANTHER" id="PTHR10824:SF36">
    <property type="entry name" value="ACYL-COA THIOESTERASE 17-RELATED"/>
    <property type="match status" value="1"/>
</dbReference>
<keyword evidence="4" id="KW-0255">Endonuclease</keyword>
<dbReference type="GO" id="GO:0047617">
    <property type="term" value="F:fatty acyl-CoA hydrolase activity"/>
    <property type="evidence" value="ECO:0007669"/>
    <property type="project" value="TreeGrafter"/>
</dbReference>
<evidence type="ECO:0000256" key="4">
    <source>
        <dbReference type="ARBA" id="ARBA00022759"/>
    </source>
</evidence>
<dbReference type="Pfam" id="PF17917">
    <property type="entry name" value="RT_RNaseH"/>
    <property type="match status" value="1"/>
</dbReference>
<dbReference type="InterPro" id="IPR043502">
    <property type="entry name" value="DNA/RNA_pol_sf"/>
</dbReference>
<evidence type="ECO:0000256" key="5">
    <source>
        <dbReference type="ARBA" id="ARBA00022801"/>
    </source>
</evidence>
<dbReference type="GO" id="GO:0015074">
    <property type="term" value="P:DNA integration"/>
    <property type="evidence" value="ECO:0007669"/>
    <property type="project" value="InterPro"/>
</dbReference>
<dbReference type="GO" id="GO:0003676">
    <property type="term" value="F:nucleic acid binding"/>
    <property type="evidence" value="ECO:0007669"/>
    <property type="project" value="InterPro"/>
</dbReference>
<accession>A0AAE0QDJ3</accession>
<dbReference type="Proteomes" id="UP001274896">
    <property type="component" value="Unassembled WGS sequence"/>
</dbReference>
<evidence type="ECO:0000313" key="9">
    <source>
        <dbReference type="Proteomes" id="UP001274896"/>
    </source>
</evidence>
<dbReference type="Gene3D" id="3.30.420.10">
    <property type="entry name" value="Ribonuclease H-like superfamily/Ribonuclease H"/>
    <property type="match status" value="1"/>
</dbReference>
<feature type="non-terminal residue" evidence="8">
    <location>
        <position position="1"/>
    </location>
</feature>
<evidence type="ECO:0000256" key="1">
    <source>
        <dbReference type="ARBA" id="ARBA00022679"/>
    </source>
</evidence>
<dbReference type="InterPro" id="IPR041588">
    <property type="entry name" value="Integrase_H2C2"/>
</dbReference>
<reference evidence="8" key="1">
    <citation type="submission" date="2023-06" db="EMBL/GenBank/DDBJ databases">
        <title>Male Hemibagrus guttatus genome.</title>
        <authorList>
            <person name="Bian C."/>
        </authorList>
    </citation>
    <scope>NUCLEOTIDE SEQUENCE</scope>
    <source>
        <strain evidence="8">Male_cb2023</strain>
        <tissue evidence="8">Muscle</tissue>
    </source>
</reference>
<dbReference type="FunFam" id="3.40.50.1820:FF:000024">
    <property type="entry name" value="acyl-coenzyme A thioesterase 4"/>
    <property type="match status" value="2"/>
</dbReference>
<dbReference type="InterPro" id="IPR036397">
    <property type="entry name" value="RNaseH_sf"/>
</dbReference>
<dbReference type="GO" id="GO:0006631">
    <property type="term" value="P:fatty acid metabolic process"/>
    <property type="evidence" value="ECO:0007669"/>
    <property type="project" value="TreeGrafter"/>
</dbReference>
<keyword evidence="3" id="KW-0540">Nuclease</keyword>
<keyword evidence="6" id="KW-0695">RNA-directed DNA polymerase</keyword>
<evidence type="ECO:0000256" key="2">
    <source>
        <dbReference type="ARBA" id="ARBA00022695"/>
    </source>
</evidence>
<dbReference type="Pfam" id="PF04775">
    <property type="entry name" value="Bile_Hydr_Trans"/>
    <property type="match status" value="2"/>
</dbReference>
<dbReference type="Gene3D" id="1.10.340.70">
    <property type="match status" value="1"/>
</dbReference>
<dbReference type="InterPro" id="IPR012337">
    <property type="entry name" value="RNaseH-like_sf"/>
</dbReference>
<evidence type="ECO:0000313" key="8">
    <source>
        <dbReference type="EMBL" id="KAK3517858.1"/>
    </source>
</evidence>
<dbReference type="GO" id="GO:0004519">
    <property type="term" value="F:endonuclease activity"/>
    <property type="evidence" value="ECO:0007669"/>
    <property type="project" value="UniProtKB-KW"/>
</dbReference>
<protein>
    <recommendedName>
        <fullName evidence="7">Integrase catalytic domain-containing protein</fullName>
    </recommendedName>
</protein>
<sequence length="1353" mass="151510">SSNRTPSGMVAGCQCPLLSVEPTRGLVNEKLRIVLTNLNTKQEVTLHSLHQSEDKDIWEAFGHYVSDEHGSVTVAKDSSVGGTYTGVEPMALMWSLQPAPGSRTGLRLRKRDVLSPMIFHISVYNGHIAQDFNQIGLLGTVIIERWYMAPGVQRIDVREKEVQGTLFIPPGPGPFPCVLDIWGGGGGLIEYRAALLASHGFVTFALEYLSKEKAKKVVDHYFEIAYQILQEHPMVMRDRIAMMGLSFGSSVVLSMAANSSVIKHWLVPSKSGPRNDSQRTSATALDASVTSGAPALCGARTQTSVVVACESANADPCSSPNSPTMGILVYCFPVADFPLVLDHAYCSPPLASSANGSGHFCLRQPAITECNAAQREHCRTAGCATSTRALEWASAIWDANAQVRSSFSYFAGMIREVFEHPAGGKDISVQLMELRQGSEAAANYAIRRQPLRRTDTSPSHHVRQVREVLGRLQRHHLYVNLEKCEFHRATVTFLGYVISRQGVEMDVGKVRAVTEWPAPAMVRELQQFLGFANFYHYDVGNRELLAIKAALEEWRHWLEGARHPFQVLTDHRNLEYLRGAKRLNLRQARQFEAANESGQPDLILLATAVLAPVQWDLVEEIRRAHADEPPPTGCLLHKLFMPQQFRSQVMQWVHEAPSSGHPGTRRSTQLISRRFWWPSLGSDVEGNFGLNEDIVSDRGPQFTSRVWGSLSARLDIGVSLSSSHHPQSNGQAECLNQEIGRFLRTYCCREQQRWSEFLPWAEYAQNSLTHSSMGLTPFQCVLGYQPPLVPWSGEPSDVPAVKEWYRLSQEVWEQAHVRLQRAVRSQRIQADRHRRPHSSYQVGQRVWLSTRNLHLKLPCRKLSHKFIGPFEIIRQMIRMTEKAGNQHLLEVLVYPSAGHLIEPPYTPHHRASNFIIDSKEKGLTPSGMVAGCQRPLLSVEPTRGLVDEKLRIVLTNLNPKQEVTLHSLHQSEDKDIWEAFGHYVSDEHGSVTVAKDSSVGGTYTGVEPMALMWSLQPAPGSRTGLRLRKRDVLSPMIFHISVYNGHIAQDFNQLGLLGTVVIERWYMAPGVQRIDVREKEVQGTLFIPPGPGPFPCVLDIWGGGRGLVEYRAALLASHGFVTFALEYLLKEKAKKVGDHYFEIAYQILQEHPMVMRDRIAMMGLSFGGSVVLSMAANSSVIKPRCCVCISCSHATPVHSSLSEVYQRLDKLRYKARIENNQIIWRDIILPITTDPTEKVDVGLIKCPLLLIVGGDDQNWPSLESAEDMIRMTEKAGNRHLLEVLVYPSAGHLIEPPYTPHHRASNFITDSKEKVLMLWGGQTRLHAYAQEDSWEKILDFLYKHLCSASPQARL</sequence>
<evidence type="ECO:0000256" key="6">
    <source>
        <dbReference type="ARBA" id="ARBA00022918"/>
    </source>
</evidence>
<dbReference type="InterPro" id="IPR043128">
    <property type="entry name" value="Rev_trsase/Diguanyl_cyclase"/>
</dbReference>
<dbReference type="Gene3D" id="2.60.40.2240">
    <property type="entry name" value="Acyl-CoA thioester hydrolase/BAAT N-terminal domain"/>
    <property type="match status" value="2"/>
</dbReference>
<dbReference type="FunFam" id="2.60.40.2240:FF:000002">
    <property type="entry name" value="Acyl-CoA thioesterase 18"/>
    <property type="match status" value="2"/>
</dbReference>
<comment type="caution">
    <text evidence="8">The sequence shown here is derived from an EMBL/GenBank/DDBJ whole genome shotgun (WGS) entry which is preliminary data.</text>
</comment>
<dbReference type="InterPro" id="IPR041373">
    <property type="entry name" value="RT_RNaseH"/>
</dbReference>